<reference evidence="7" key="1">
    <citation type="submission" date="2016-12" db="EMBL/GenBank/DDBJ databases">
        <authorList>
            <person name="Varghese N."/>
            <person name="Submissions S."/>
        </authorList>
    </citation>
    <scope>NUCLEOTIDE SEQUENCE [LARGE SCALE GENOMIC DNA]</scope>
    <source>
        <strain evidence="7">DSM 25035</strain>
    </source>
</reference>
<dbReference type="AlphaFoldDB" id="A0A1M7ZGG6"/>
<dbReference type="PROSITE" id="PS50109">
    <property type="entry name" value="HIS_KIN"/>
    <property type="match status" value="1"/>
</dbReference>
<evidence type="ECO:0000313" key="7">
    <source>
        <dbReference type="Proteomes" id="UP000184609"/>
    </source>
</evidence>
<evidence type="ECO:0000313" key="6">
    <source>
        <dbReference type="EMBL" id="SHO63932.1"/>
    </source>
</evidence>
<dbReference type="InterPro" id="IPR005467">
    <property type="entry name" value="His_kinase_dom"/>
</dbReference>
<keyword evidence="1" id="KW-0808">Transferase</keyword>
<dbReference type="Gene3D" id="1.25.40.10">
    <property type="entry name" value="Tetratricopeptide repeat domain"/>
    <property type="match status" value="2"/>
</dbReference>
<dbReference type="Pfam" id="PF02518">
    <property type="entry name" value="HATPase_c"/>
    <property type="match status" value="1"/>
</dbReference>
<feature type="transmembrane region" description="Helical" evidence="4">
    <location>
        <begin position="435"/>
        <end position="454"/>
    </location>
</feature>
<dbReference type="EMBL" id="FRXN01000004">
    <property type="protein sequence ID" value="SHO63932.1"/>
    <property type="molecule type" value="Genomic_DNA"/>
</dbReference>
<name>A0A1M7ZGG6_9BACT</name>
<sequence length="666" mass="75871">MRTQHLSVGAFHFLMLTIFIVFFFPANLAAQDSISQIEELEGKLENPELPDSTRFELTLQLIKLYEKSAQFKAQAEKSIELFHTFNPEAQADTLKKDILLKALSHESELKESELKGNLHLKLAGAYFNLYNFDSAILSYSDALERFTNQDSIYIADTYFFRAQAEDYQGNFLRAMQDYHQAQDIYEALGDTEYANYVRAGAAILFSKYGLYAEADSVRQELMSDAASKGDVENQVTQLYNRANDLKKQGLSSLQIKNLLKADSLRQTGEVRPYIPPILLFNISKFFGERLQLDSAELYFNRAVQEMQKSSEVNENHNSYLIAKARIELTKGNPSTALQLGNRALAQAESSGDMDHKLEAFQLLEDANEKLGNTASALQFLKARNHFKDSIFESNQRNSFSYFQTLYETEKKEKAVLEKSMEVENLKQVSEKRTTLFAFSMVGLIAMGGLGFLMIKLKSSKKEKELQENFSRELLKTQEEERKRISKDLHDGLGQSLLLIKNKVILNQQENAGEMLDTAINELRSIARSLHPMQLEKLGLSMALEQMLDQIDRETDLFVSTDIEDIKNKISKNTELQLYRITQEAINNILKHAEAEALRVILKIDQRKLQLLIEDNGKGFDFSEKYNDFQSLGLKTLKERTASISGVMNITSEKGKGTTLRFFVNVS</sequence>
<keyword evidence="4" id="KW-1133">Transmembrane helix</keyword>
<evidence type="ECO:0000256" key="4">
    <source>
        <dbReference type="SAM" id="Phobius"/>
    </source>
</evidence>
<dbReference type="Proteomes" id="UP000184609">
    <property type="component" value="Unassembled WGS sequence"/>
</dbReference>
<dbReference type="InterPro" id="IPR003594">
    <property type="entry name" value="HATPase_dom"/>
</dbReference>
<feature type="domain" description="Histidine kinase" evidence="5">
    <location>
        <begin position="487"/>
        <end position="666"/>
    </location>
</feature>
<keyword evidence="4" id="KW-0812">Transmembrane</keyword>
<keyword evidence="4" id="KW-0472">Membrane</keyword>
<keyword evidence="2 6" id="KW-0418">Kinase</keyword>
<dbReference type="PANTHER" id="PTHR24421">
    <property type="entry name" value="NITRATE/NITRITE SENSOR PROTEIN NARX-RELATED"/>
    <property type="match status" value="1"/>
</dbReference>
<evidence type="ECO:0000256" key="2">
    <source>
        <dbReference type="ARBA" id="ARBA00022777"/>
    </source>
</evidence>
<proteinExistence type="predicted"/>
<accession>A0A1M7ZGG6</accession>
<dbReference type="InterPro" id="IPR036890">
    <property type="entry name" value="HATPase_C_sf"/>
</dbReference>
<dbReference type="InterPro" id="IPR011990">
    <property type="entry name" value="TPR-like_helical_dom_sf"/>
</dbReference>
<dbReference type="Gene3D" id="3.30.565.10">
    <property type="entry name" value="Histidine kinase-like ATPase, C-terminal domain"/>
    <property type="match status" value="1"/>
</dbReference>
<evidence type="ECO:0000259" key="5">
    <source>
        <dbReference type="PROSITE" id="PS50109"/>
    </source>
</evidence>
<dbReference type="SUPFAM" id="SSF48452">
    <property type="entry name" value="TPR-like"/>
    <property type="match status" value="2"/>
</dbReference>
<dbReference type="CDD" id="cd16917">
    <property type="entry name" value="HATPase_UhpB-NarQ-NarX-like"/>
    <property type="match status" value="1"/>
</dbReference>
<dbReference type="InterPro" id="IPR050482">
    <property type="entry name" value="Sensor_HK_TwoCompSys"/>
</dbReference>
<keyword evidence="3" id="KW-0902">Two-component regulatory system</keyword>
<dbReference type="InterPro" id="IPR019734">
    <property type="entry name" value="TPR_rpt"/>
</dbReference>
<dbReference type="SMART" id="SM00028">
    <property type="entry name" value="TPR"/>
    <property type="match status" value="3"/>
</dbReference>
<dbReference type="Gene3D" id="1.20.5.1930">
    <property type="match status" value="1"/>
</dbReference>
<organism evidence="6 7">
    <name type="scientific">Algoriphagus zhangzhouensis</name>
    <dbReference type="NCBI Taxonomy" id="1073327"/>
    <lineage>
        <taxon>Bacteria</taxon>
        <taxon>Pseudomonadati</taxon>
        <taxon>Bacteroidota</taxon>
        <taxon>Cytophagia</taxon>
        <taxon>Cytophagales</taxon>
        <taxon>Cyclobacteriaceae</taxon>
        <taxon>Algoriphagus</taxon>
    </lineage>
</organism>
<protein>
    <submittedName>
        <fullName evidence="6">Histidine kinase</fullName>
    </submittedName>
</protein>
<dbReference type="STRING" id="1073327.SAMN04488108_3098"/>
<evidence type="ECO:0000256" key="3">
    <source>
        <dbReference type="ARBA" id="ARBA00023012"/>
    </source>
</evidence>
<dbReference type="GO" id="GO:0000160">
    <property type="term" value="P:phosphorelay signal transduction system"/>
    <property type="evidence" value="ECO:0007669"/>
    <property type="project" value="UniProtKB-KW"/>
</dbReference>
<dbReference type="GO" id="GO:0016301">
    <property type="term" value="F:kinase activity"/>
    <property type="evidence" value="ECO:0007669"/>
    <property type="project" value="UniProtKB-KW"/>
</dbReference>
<dbReference type="SUPFAM" id="SSF55874">
    <property type="entry name" value="ATPase domain of HSP90 chaperone/DNA topoisomerase II/histidine kinase"/>
    <property type="match status" value="1"/>
</dbReference>
<gene>
    <name evidence="6" type="ORF">SAMN04488108_3098</name>
</gene>
<evidence type="ECO:0000256" key="1">
    <source>
        <dbReference type="ARBA" id="ARBA00022679"/>
    </source>
</evidence>
<keyword evidence="7" id="KW-1185">Reference proteome</keyword>
<dbReference type="OrthoDB" id="1523646at2"/>